<evidence type="ECO:0000313" key="2">
    <source>
        <dbReference type="Proteomes" id="UP000269396"/>
    </source>
</evidence>
<name>A0A183NDY0_9TREM</name>
<protein>
    <submittedName>
        <fullName evidence="1">Uncharacterized protein</fullName>
    </submittedName>
</protein>
<dbReference type="AlphaFoldDB" id="A0A183NDY0"/>
<dbReference type="Proteomes" id="UP000269396">
    <property type="component" value="Unassembled WGS sequence"/>
</dbReference>
<proteinExistence type="predicted"/>
<gene>
    <name evidence="1" type="ORF">SMTD_LOCUS316</name>
</gene>
<keyword evidence="2" id="KW-1185">Reference proteome</keyword>
<sequence length="127" mass="14283">MNVKTIIVTAASAAVDPNIHKGNSKILKYNTENTNPVIFDGEALEEVEPFTYLGSIIDEQGGFDADVNVRIGKVTAASLQLENIWNSKQLSTNIKVRIVNRSSRQFYCMKMKLGELQQPSSRRYKYL</sequence>
<dbReference type="InterPro" id="IPR045609">
    <property type="entry name" value="DUF6451"/>
</dbReference>
<organism evidence="1 2">
    <name type="scientific">Schistosoma mattheei</name>
    <dbReference type="NCBI Taxonomy" id="31246"/>
    <lineage>
        <taxon>Eukaryota</taxon>
        <taxon>Metazoa</taxon>
        <taxon>Spiralia</taxon>
        <taxon>Lophotrochozoa</taxon>
        <taxon>Platyhelminthes</taxon>
        <taxon>Trematoda</taxon>
        <taxon>Digenea</taxon>
        <taxon>Strigeidida</taxon>
        <taxon>Schistosomatoidea</taxon>
        <taxon>Schistosomatidae</taxon>
        <taxon>Schistosoma</taxon>
    </lineage>
</organism>
<dbReference type="Pfam" id="PF20049">
    <property type="entry name" value="DUF6451"/>
    <property type="match status" value="1"/>
</dbReference>
<evidence type="ECO:0000313" key="1">
    <source>
        <dbReference type="EMBL" id="VDO69383.1"/>
    </source>
</evidence>
<accession>A0A183NDY0</accession>
<dbReference type="EMBL" id="UZAL01000261">
    <property type="protein sequence ID" value="VDO69383.1"/>
    <property type="molecule type" value="Genomic_DNA"/>
</dbReference>
<reference evidence="1 2" key="1">
    <citation type="submission" date="2018-11" db="EMBL/GenBank/DDBJ databases">
        <authorList>
            <consortium name="Pathogen Informatics"/>
        </authorList>
    </citation>
    <scope>NUCLEOTIDE SEQUENCE [LARGE SCALE GENOMIC DNA]</scope>
    <source>
        <strain>Denwood</strain>
        <strain evidence="2">Zambia</strain>
    </source>
</reference>